<dbReference type="SUPFAM" id="SSF56112">
    <property type="entry name" value="Protein kinase-like (PK-like)"/>
    <property type="match status" value="1"/>
</dbReference>
<evidence type="ECO:0000313" key="2">
    <source>
        <dbReference type="EMBL" id="MFC3209752.1"/>
    </source>
</evidence>
<dbReference type="EMBL" id="JBHRUJ010000001">
    <property type="protein sequence ID" value="MFC3209752.1"/>
    <property type="molecule type" value="Genomic_DNA"/>
</dbReference>
<dbReference type="Proteomes" id="UP001595625">
    <property type="component" value="Unassembled WGS sequence"/>
</dbReference>
<sequence>MNIQNYKEPTSESIEWTEAIIEKPVKREGIKRLQGGTSSLVFDIPFQDESRQGNLILRLFHKKDWLEMEPDLARHEAGSLRQAAALSIPSPEIIAFDETGEECGMPAVLMTKLAGDTILQPSDRADWLDKMAKCLVEIHQQKAGDFEYEYFSYNDALRLEKPLWSKFQDDWMRAFYIVAGVRPRPEYCLIHRDYHPANILWQNGEISGVVDWVNACRGPAGVDVGHCRVNLTQLYGLSAADDFLESYIKYADDTFRYDPYWDLLSLTDTLDGPPKVYEGWTGLGMTGLSDELIRHRLDEYLLSLLDRFDD</sequence>
<reference evidence="3" key="1">
    <citation type="journal article" date="2019" name="Int. J. Syst. Evol. Microbiol.">
        <title>The Global Catalogue of Microorganisms (GCM) 10K type strain sequencing project: providing services to taxonomists for standard genome sequencing and annotation.</title>
        <authorList>
            <consortium name="The Broad Institute Genomics Platform"/>
            <consortium name="The Broad Institute Genome Sequencing Center for Infectious Disease"/>
            <person name="Wu L."/>
            <person name="Ma J."/>
        </authorList>
    </citation>
    <scope>NUCLEOTIDE SEQUENCE [LARGE SCALE GENOMIC DNA]</scope>
    <source>
        <strain evidence="3">CCM 320</strain>
    </source>
</reference>
<proteinExistence type="predicted"/>
<dbReference type="InterPro" id="IPR051678">
    <property type="entry name" value="AGP_Transferase"/>
</dbReference>
<dbReference type="InterPro" id="IPR011009">
    <property type="entry name" value="Kinase-like_dom_sf"/>
</dbReference>
<name>A0ABV7KIN3_PLAOK</name>
<accession>A0ABV7KIN3</accession>
<dbReference type="RefSeq" id="WP_117313561.1">
    <property type="nucleotide sequence ID" value="NZ_JBHRUJ010000001.1"/>
</dbReference>
<gene>
    <name evidence="2" type="ORF">ACFOEJ_01510</name>
</gene>
<keyword evidence="3" id="KW-1185">Reference proteome</keyword>
<feature type="domain" description="Aminoglycoside phosphotransferase" evidence="1">
    <location>
        <begin position="30"/>
        <end position="256"/>
    </location>
</feature>
<dbReference type="PANTHER" id="PTHR21310">
    <property type="entry name" value="AMINOGLYCOSIDE PHOSPHOTRANSFERASE-RELATED-RELATED"/>
    <property type="match status" value="1"/>
</dbReference>
<evidence type="ECO:0000313" key="3">
    <source>
        <dbReference type="Proteomes" id="UP001595625"/>
    </source>
</evidence>
<protein>
    <submittedName>
        <fullName evidence="2">Phosphotransferase family protein</fullName>
    </submittedName>
</protein>
<dbReference type="InterPro" id="IPR002575">
    <property type="entry name" value="Aminoglycoside_PTrfase"/>
</dbReference>
<dbReference type="Pfam" id="PF01636">
    <property type="entry name" value="APH"/>
    <property type="match status" value="1"/>
</dbReference>
<comment type="caution">
    <text evidence="2">The sequence shown here is derived from an EMBL/GenBank/DDBJ whole genome shotgun (WGS) entry which is preliminary data.</text>
</comment>
<organism evidence="2 3">
    <name type="scientific">Planomicrobium okeanokoites</name>
    <name type="common">Planococcus okeanokoites</name>
    <name type="synonym">Flavobacterium okeanokoites</name>
    <dbReference type="NCBI Taxonomy" id="244"/>
    <lineage>
        <taxon>Bacteria</taxon>
        <taxon>Bacillati</taxon>
        <taxon>Bacillota</taxon>
        <taxon>Bacilli</taxon>
        <taxon>Bacillales</taxon>
        <taxon>Caryophanaceae</taxon>
        <taxon>Planomicrobium</taxon>
    </lineage>
</organism>
<dbReference type="Gene3D" id="3.90.1200.10">
    <property type="match status" value="1"/>
</dbReference>
<evidence type="ECO:0000259" key="1">
    <source>
        <dbReference type="Pfam" id="PF01636"/>
    </source>
</evidence>